<comment type="caution">
    <text evidence="9">The sequence shown here is derived from an EMBL/GenBank/DDBJ whole genome shotgun (WGS) entry which is preliminary data.</text>
</comment>
<dbReference type="Proteomes" id="UP000319771">
    <property type="component" value="Unassembled WGS sequence"/>
</dbReference>
<protein>
    <recommendedName>
        <fullName evidence="7">NADH-quinone oxidoreductase subunit I</fullName>
        <ecNumber evidence="7">7.1.1.-</ecNumber>
    </recommendedName>
    <alternativeName>
        <fullName evidence="7">NADH dehydrogenase I subunit I</fullName>
    </alternativeName>
    <alternativeName>
        <fullName evidence="7">NDH-1 subunit I</fullName>
    </alternativeName>
</protein>
<name>A0A538UBI9_UNCEI</name>
<dbReference type="AlphaFoldDB" id="A0A538UBI9"/>
<keyword evidence="6 7" id="KW-0411">Iron-sulfur</keyword>
<keyword evidence="7" id="KW-1003">Cell membrane</keyword>
<gene>
    <name evidence="7 9" type="primary">nuoI</name>
    <name evidence="9" type="ORF">E6K81_05155</name>
</gene>
<keyword evidence="7" id="KW-0874">Quinone</keyword>
<comment type="subcellular location">
    <subcellularLocation>
        <location evidence="7">Cell membrane</location>
        <topology evidence="7">Peripheral membrane protein</topology>
    </subcellularLocation>
</comment>
<keyword evidence="7" id="KW-0472">Membrane</keyword>
<evidence type="ECO:0000313" key="9">
    <source>
        <dbReference type="EMBL" id="TMQ73265.1"/>
    </source>
</evidence>
<dbReference type="GO" id="GO:0005506">
    <property type="term" value="F:iron ion binding"/>
    <property type="evidence" value="ECO:0007669"/>
    <property type="project" value="UniProtKB-UniRule"/>
</dbReference>
<dbReference type="InterPro" id="IPR010226">
    <property type="entry name" value="NADH_quinone_OxRdtase_chainI"/>
</dbReference>
<feature type="binding site" evidence="7">
    <location>
        <position position="55"/>
    </location>
    <ligand>
        <name>[4Fe-4S] cluster</name>
        <dbReference type="ChEBI" id="CHEBI:49883"/>
        <label>1</label>
    </ligand>
</feature>
<sequence>MIKELGQGLGVTLENLFKKPFTVQYPEEKLIMFPRFRGLHILTRHEDGLERCVGCELCAVACPADAIFVEAAENDPDDPRSHGERYARRYEINMLRCIFCGMCEEACPEDAIYLEKDYELADYQRDAFIYTKQELLVPPEKSGYLPER</sequence>
<evidence type="ECO:0000313" key="10">
    <source>
        <dbReference type="Proteomes" id="UP000319771"/>
    </source>
</evidence>
<comment type="subunit">
    <text evidence="7">NDH-1 is composed of 14 different subunits. Subunits NuoA, H, J, K, L, M, N constitute the membrane sector of the complex.</text>
</comment>
<dbReference type="EC" id="7.1.1.-" evidence="7"/>
<keyword evidence="5 7" id="KW-0408">Iron</keyword>
<feature type="binding site" evidence="7">
    <location>
        <position position="97"/>
    </location>
    <ligand>
        <name>[4Fe-4S] cluster</name>
        <dbReference type="ChEBI" id="CHEBI:49883"/>
        <label>2</label>
    </ligand>
</feature>
<dbReference type="NCBIfam" id="NF004538">
    <property type="entry name" value="PRK05888.1-4"/>
    <property type="match status" value="1"/>
</dbReference>
<dbReference type="Gene3D" id="3.30.70.3270">
    <property type="match status" value="1"/>
</dbReference>
<keyword evidence="2 7" id="KW-0004">4Fe-4S</keyword>
<dbReference type="EMBL" id="VBPB01000076">
    <property type="protein sequence ID" value="TMQ73265.1"/>
    <property type="molecule type" value="Genomic_DNA"/>
</dbReference>
<feature type="binding site" evidence="7">
    <location>
        <position position="52"/>
    </location>
    <ligand>
        <name>[4Fe-4S] cluster</name>
        <dbReference type="ChEBI" id="CHEBI:49883"/>
        <label>1</label>
    </ligand>
</feature>
<dbReference type="GO" id="GO:0009060">
    <property type="term" value="P:aerobic respiration"/>
    <property type="evidence" value="ECO:0007669"/>
    <property type="project" value="TreeGrafter"/>
</dbReference>
<feature type="binding site" evidence="7">
    <location>
        <position position="62"/>
    </location>
    <ligand>
        <name>[4Fe-4S] cluster</name>
        <dbReference type="ChEBI" id="CHEBI:49883"/>
        <label>2</label>
    </ligand>
</feature>
<dbReference type="InterPro" id="IPR017900">
    <property type="entry name" value="4Fe4S_Fe_S_CS"/>
</dbReference>
<evidence type="ECO:0000259" key="8">
    <source>
        <dbReference type="PROSITE" id="PS51379"/>
    </source>
</evidence>
<evidence type="ECO:0000256" key="1">
    <source>
        <dbReference type="ARBA" id="ARBA00010277"/>
    </source>
</evidence>
<feature type="domain" description="4Fe-4S ferredoxin-type" evidence="8">
    <location>
        <begin position="42"/>
        <end position="72"/>
    </location>
</feature>
<comment type="similarity">
    <text evidence="1 7">Belongs to the complex I 23 kDa subunit family.</text>
</comment>
<feature type="domain" description="4Fe-4S ferredoxin-type" evidence="8">
    <location>
        <begin position="88"/>
        <end position="117"/>
    </location>
</feature>
<dbReference type="GO" id="GO:0051539">
    <property type="term" value="F:4 iron, 4 sulfur cluster binding"/>
    <property type="evidence" value="ECO:0007669"/>
    <property type="project" value="UniProtKB-KW"/>
</dbReference>
<dbReference type="HAMAP" id="MF_01351">
    <property type="entry name" value="NDH1_NuoI"/>
    <property type="match status" value="1"/>
</dbReference>
<feature type="binding site" evidence="7">
    <location>
        <position position="103"/>
    </location>
    <ligand>
        <name>[4Fe-4S] cluster</name>
        <dbReference type="ChEBI" id="CHEBI:49883"/>
        <label>2</label>
    </ligand>
</feature>
<comment type="cofactor">
    <cofactor evidence="7">
        <name>[4Fe-4S] cluster</name>
        <dbReference type="ChEBI" id="CHEBI:49883"/>
    </cofactor>
    <text evidence="7">Binds 2 [4Fe-4S] clusters per subunit.</text>
</comment>
<dbReference type="NCBIfam" id="TIGR01971">
    <property type="entry name" value="NuoI"/>
    <property type="match status" value="1"/>
</dbReference>
<comment type="function">
    <text evidence="7">NDH-1 shuttles electrons from NADH, via FMN and iron-sulfur (Fe-S) centers, to quinones in the respiratory chain. The immediate electron acceptor for the enzyme in this species is believed to be ubiquinone. Couples the redox reaction to proton translocation (for every two electrons transferred, four hydrogen ions are translocated across the cytoplasmic membrane), and thus conserves the redox energy in a proton gradient.</text>
</comment>
<evidence type="ECO:0000256" key="7">
    <source>
        <dbReference type="HAMAP-Rule" id="MF_01351"/>
    </source>
</evidence>
<evidence type="ECO:0000256" key="5">
    <source>
        <dbReference type="ARBA" id="ARBA00023004"/>
    </source>
</evidence>
<keyword evidence="7" id="KW-0830">Ubiquinone</keyword>
<comment type="catalytic activity">
    <reaction evidence="7">
        <text>a quinone + NADH + 5 H(+)(in) = a quinol + NAD(+) + 4 H(+)(out)</text>
        <dbReference type="Rhea" id="RHEA:57888"/>
        <dbReference type="ChEBI" id="CHEBI:15378"/>
        <dbReference type="ChEBI" id="CHEBI:24646"/>
        <dbReference type="ChEBI" id="CHEBI:57540"/>
        <dbReference type="ChEBI" id="CHEBI:57945"/>
        <dbReference type="ChEBI" id="CHEBI:132124"/>
    </reaction>
</comment>
<dbReference type="PROSITE" id="PS00198">
    <property type="entry name" value="4FE4S_FER_1"/>
    <property type="match status" value="1"/>
</dbReference>
<dbReference type="PROSITE" id="PS51379">
    <property type="entry name" value="4FE4S_FER_2"/>
    <property type="match status" value="2"/>
</dbReference>
<proteinExistence type="inferred from homology"/>
<keyword evidence="4 7" id="KW-1278">Translocase</keyword>
<evidence type="ECO:0000256" key="6">
    <source>
        <dbReference type="ARBA" id="ARBA00023014"/>
    </source>
</evidence>
<keyword evidence="9" id="KW-0560">Oxidoreductase</keyword>
<dbReference type="InterPro" id="IPR017896">
    <property type="entry name" value="4Fe4S_Fe-S-bd"/>
</dbReference>
<organism evidence="9 10">
    <name type="scientific">Eiseniibacteriota bacterium</name>
    <dbReference type="NCBI Taxonomy" id="2212470"/>
    <lineage>
        <taxon>Bacteria</taxon>
        <taxon>Candidatus Eiseniibacteriota</taxon>
    </lineage>
</organism>
<evidence type="ECO:0000256" key="4">
    <source>
        <dbReference type="ARBA" id="ARBA00022967"/>
    </source>
</evidence>
<evidence type="ECO:0000256" key="3">
    <source>
        <dbReference type="ARBA" id="ARBA00022723"/>
    </source>
</evidence>
<dbReference type="GO" id="GO:0048038">
    <property type="term" value="F:quinone binding"/>
    <property type="evidence" value="ECO:0007669"/>
    <property type="project" value="UniProtKB-KW"/>
</dbReference>
<reference evidence="9 10" key="1">
    <citation type="journal article" date="2019" name="Nat. Microbiol.">
        <title>Mediterranean grassland soil C-N compound turnover is dependent on rainfall and depth, and is mediated by genomically divergent microorganisms.</title>
        <authorList>
            <person name="Diamond S."/>
            <person name="Andeer P.F."/>
            <person name="Li Z."/>
            <person name="Crits-Christoph A."/>
            <person name="Burstein D."/>
            <person name="Anantharaman K."/>
            <person name="Lane K.R."/>
            <person name="Thomas B.C."/>
            <person name="Pan C."/>
            <person name="Northen T.R."/>
            <person name="Banfield J.F."/>
        </authorList>
    </citation>
    <scope>NUCLEOTIDE SEQUENCE [LARGE SCALE GENOMIC DNA]</scope>
    <source>
        <strain evidence="9">WS_11</strain>
    </source>
</reference>
<dbReference type="NCBIfam" id="NF004537">
    <property type="entry name" value="PRK05888.1-3"/>
    <property type="match status" value="1"/>
</dbReference>
<dbReference type="Pfam" id="PF12838">
    <property type="entry name" value="Fer4_7"/>
    <property type="match status" value="1"/>
</dbReference>
<feature type="binding site" evidence="7">
    <location>
        <position position="107"/>
    </location>
    <ligand>
        <name>[4Fe-4S] cluster</name>
        <dbReference type="ChEBI" id="CHEBI:49883"/>
        <label>1</label>
    </ligand>
</feature>
<keyword evidence="7" id="KW-0520">NAD</keyword>
<keyword evidence="3 7" id="KW-0479">Metal-binding</keyword>
<dbReference type="PANTHER" id="PTHR10849">
    <property type="entry name" value="NADH DEHYDROGENASE UBIQUINONE IRON-SULFUR PROTEIN 8, MITOCHONDRIAL"/>
    <property type="match status" value="1"/>
</dbReference>
<feature type="binding site" evidence="7">
    <location>
        <position position="58"/>
    </location>
    <ligand>
        <name>[4Fe-4S] cluster</name>
        <dbReference type="ChEBI" id="CHEBI:49883"/>
        <label>1</label>
    </ligand>
</feature>
<evidence type="ECO:0000256" key="2">
    <source>
        <dbReference type="ARBA" id="ARBA00022485"/>
    </source>
</evidence>
<dbReference type="SUPFAM" id="SSF46548">
    <property type="entry name" value="alpha-helical ferredoxin"/>
    <property type="match status" value="1"/>
</dbReference>
<dbReference type="GO" id="GO:0005886">
    <property type="term" value="C:plasma membrane"/>
    <property type="evidence" value="ECO:0007669"/>
    <property type="project" value="UniProtKB-SubCell"/>
</dbReference>
<feature type="binding site" evidence="7">
    <location>
        <position position="100"/>
    </location>
    <ligand>
        <name>[4Fe-4S] cluster</name>
        <dbReference type="ChEBI" id="CHEBI:49883"/>
        <label>2</label>
    </ligand>
</feature>
<dbReference type="GO" id="GO:0050136">
    <property type="term" value="F:NADH dehydrogenase (quinone) (non-electrogenic) activity"/>
    <property type="evidence" value="ECO:0007669"/>
    <property type="project" value="UniProtKB-UniRule"/>
</dbReference>
<accession>A0A538UBI9</accession>
<dbReference type="PANTHER" id="PTHR10849:SF20">
    <property type="entry name" value="NADH DEHYDROGENASE [UBIQUINONE] IRON-SULFUR PROTEIN 8, MITOCHONDRIAL"/>
    <property type="match status" value="1"/>
</dbReference>